<gene>
    <name evidence="2" type="ORF">Q5H93_16640</name>
</gene>
<keyword evidence="1" id="KW-0472">Membrane</keyword>
<evidence type="ECO:0000256" key="1">
    <source>
        <dbReference type="SAM" id="Phobius"/>
    </source>
</evidence>
<evidence type="ECO:0000313" key="3">
    <source>
        <dbReference type="Proteomes" id="UP001176429"/>
    </source>
</evidence>
<keyword evidence="1" id="KW-1133">Transmembrane helix</keyword>
<keyword evidence="2" id="KW-0328">Glycosyltransferase</keyword>
<feature type="transmembrane region" description="Helical" evidence="1">
    <location>
        <begin position="164"/>
        <end position="189"/>
    </location>
</feature>
<feature type="transmembrane region" description="Helical" evidence="1">
    <location>
        <begin position="196"/>
        <end position="214"/>
    </location>
</feature>
<feature type="transmembrane region" description="Helical" evidence="1">
    <location>
        <begin position="82"/>
        <end position="100"/>
    </location>
</feature>
<dbReference type="RefSeq" id="WP_305007736.1">
    <property type="nucleotide sequence ID" value="NZ_JAUQSY010000011.1"/>
</dbReference>
<dbReference type="InterPro" id="IPR001640">
    <property type="entry name" value="Lgt"/>
</dbReference>
<protein>
    <submittedName>
        <fullName evidence="2">Prolipoprotein diacylglyceryl transferase</fullName>
        <ecNumber evidence="2">2.4.99.-</ecNumber>
    </submittedName>
</protein>
<reference evidence="2" key="1">
    <citation type="submission" date="2023-07" db="EMBL/GenBank/DDBJ databases">
        <authorList>
            <person name="Kim M.K."/>
        </authorList>
    </citation>
    <scope>NUCLEOTIDE SEQUENCE</scope>
    <source>
        <strain evidence="2">ASUV-10-1</strain>
    </source>
</reference>
<feature type="transmembrane region" description="Helical" evidence="1">
    <location>
        <begin position="12"/>
        <end position="28"/>
    </location>
</feature>
<comment type="caution">
    <text evidence="2">The sequence shown here is derived from an EMBL/GenBank/DDBJ whole genome shotgun (WGS) entry which is preliminary data.</text>
</comment>
<name>A0ABT9BDN5_9BACT</name>
<sequence length="609" mass="64764">MQAHIPHGHYYTTFYVLAILTLVLGALIEGWRRNFPLRPWLVLLAGYLLAFIVGTKLITMPLAAWGPLLREGHWPLEPARSVLGGSLLGSLALLALHRWLGLGRQVFDALAWPLSAALAVQCVGCLLTGCCFGEVSGAGLVYAAGTPPWWAQVAAGLIPATAPAALPVLPTQLLALLLCAGTAATLWLTRHRHWPAGSWALLSAGLLLLGRGLLESWRDPAGEPVGAQMLQLGGVRLLAVQWVLLPVGLLALAAWAWYKGRAVATEAPAPAGQPTRHLLVLTGLLLVAALLGPGALVLPEVLVIKALLLAVLAMEAGAWLLQAQPLPNGGSPAWLRAPLGLVAIVLLLTSQTMPADSSANQGKDLTITVGARQTTYDDADNTGCGEPPEVYNHRTYVVSAEAAYRFNEKTSGAVNTVGLGVSGGTDRIGVDTRDDYGSTTTYSPDTTLRQALYSINLFMAGERTGPGRREFGYRVGLHVGQLANTPSTDAGVNGLSHLAPDLMFWYGRRQKFFGQADAGYGLHAAAPYTMRLGIGSGFGFSRGHLLAGIAGMPFTPTFYHSSTLGFASARIYLPNTGFSIEPYAASNFDHYHQVSLRLHYCLALKNSNK</sequence>
<organism evidence="2 3">
    <name type="scientific">Hymenobacter aranciens</name>
    <dbReference type="NCBI Taxonomy" id="3063996"/>
    <lineage>
        <taxon>Bacteria</taxon>
        <taxon>Pseudomonadati</taxon>
        <taxon>Bacteroidota</taxon>
        <taxon>Cytophagia</taxon>
        <taxon>Cytophagales</taxon>
        <taxon>Hymenobacteraceae</taxon>
        <taxon>Hymenobacter</taxon>
    </lineage>
</organism>
<feature type="transmembrane region" description="Helical" evidence="1">
    <location>
        <begin position="278"/>
        <end position="296"/>
    </location>
</feature>
<feature type="transmembrane region" description="Helical" evidence="1">
    <location>
        <begin position="40"/>
        <end position="62"/>
    </location>
</feature>
<dbReference type="GO" id="GO:0016757">
    <property type="term" value="F:glycosyltransferase activity"/>
    <property type="evidence" value="ECO:0007669"/>
    <property type="project" value="UniProtKB-KW"/>
</dbReference>
<evidence type="ECO:0000313" key="2">
    <source>
        <dbReference type="EMBL" id="MDO7876374.1"/>
    </source>
</evidence>
<keyword evidence="3" id="KW-1185">Reference proteome</keyword>
<keyword evidence="2" id="KW-0808">Transferase</keyword>
<feature type="transmembrane region" description="Helical" evidence="1">
    <location>
        <begin position="234"/>
        <end position="258"/>
    </location>
</feature>
<dbReference type="EC" id="2.4.99.-" evidence="2"/>
<feature type="transmembrane region" description="Helical" evidence="1">
    <location>
        <begin position="112"/>
        <end position="144"/>
    </location>
</feature>
<proteinExistence type="predicted"/>
<accession>A0ABT9BDN5</accession>
<dbReference type="EMBL" id="JAUQSY010000011">
    <property type="protein sequence ID" value="MDO7876374.1"/>
    <property type="molecule type" value="Genomic_DNA"/>
</dbReference>
<dbReference type="Proteomes" id="UP001176429">
    <property type="component" value="Unassembled WGS sequence"/>
</dbReference>
<keyword evidence="1" id="KW-0812">Transmembrane</keyword>
<dbReference type="Pfam" id="PF01790">
    <property type="entry name" value="LGT"/>
    <property type="match status" value="1"/>
</dbReference>